<evidence type="ECO:0000256" key="2">
    <source>
        <dbReference type="ARBA" id="ARBA00022448"/>
    </source>
</evidence>
<feature type="transmembrane region" description="Helical" evidence="10">
    <location>
        <begin position="760"/>
        <end position="777"/>
    </location>
</feature>
<organism evidence="16 17">
    <name type="scientific">Guyparkeria halophila</name>
    <dbReference type="NCBI Taxonomy" id="47960"/>
    <lineage>
        <taxon>Bacteria</taxon>
        <taxon>Pseudomonadati</taxon>
        <taxon>Pseudomonadota</taxon>
        <taxon>Gammaproteobacteria</taxon>
        <taxon>Chromatiales</taxon>
        <taxon>Thioalkalibacteraceae</taxon>
        <taxon>Guyparkeria</taxon>
    </lineage>
</organism>
<feature type="domain" description="MrpA C-terminal/MbhD" evidence="14">
    <location>
        <begin position="621"/>
        <end position="686"/>
    </location>
</feature>
<dbReference type="RefSeq" id="WP_156574287.1">
    <property type="nucleotide sequence ID" value="NZ_CP046415.1"/>
</dbReference>
<dbReference type="PANTHER" id="PTHR43373">
    <property type="entry name" value="NA(+)/H(+) ANTIPORTER SUBUNIT"/>
    <property type="match status" value="1"/>
</dbReference>
<feature type="domain" description="NADH-Ubiquinone oxidoreductase (complex I) chain 5 N-terminal" evidence="12">
    <location>
        <begin position="66"/>
        <end position="114"/>
    </location>
</feature>
<dbReference type="EMBL" id="CP046415">
    <property type="protein sequence ID" value="QGT78755.1"/>
    <property type="molecule type" value="Genomic_DNA"/>
</dbReference>
<feature type="transmembrane region" description="Helical" evidence="10">
    <location>
        <begin position="463"/>
        <end position="486"/>
    </location>
</feature>
<dbReference type="GO" id="GO:0005886">
    <property type="term" value="C:plasma membrane"/>
    <property type="evidence" value="ECO:0007669"/>
    <property type="project" value="UniProtKB-SubCell"/>
</dbReference>
<feature type="transmembrane region" description="Helical" evidence="10">
    <location>
        <begin position="136"/>
        <end position="154"/>
    </location>
</feature>
<dbReference type="InterPro" id="IPR001516">
    <property type="entry name" value="Proton_antipo_N"/>
</dbReference>
<dbReference type="Pfam" id="PF00361">
    <property type="entry name" value="Proton_antipo_M"/>
    <property type="match status" value="1"/>
</dbReference>
<feature type="transmembrane region" description="Helical" evidence="10">
    <location>
        <begin position="302"/>
        <end position="320"/>
    </location>
</feature>
<evidence type="ECO:0000256" key="1">
    <source>
        <dbReference type="ARBA" id="ARBA00004651"/>
    </source>
</evidence>
<keyword evidence="2" id="KW-0813">Transport</keyword>
<dbReference type="GO" id="GO:0006811">
    <property type="term" value="P:monoatomic ion transport"/>
    <property type="evidence" value="ECO:0007669"/>
    <property type="project" value="UniProtKB-KW"/>
</dbReference>
<dbReference type="AlphaFoldDB" id="A0A6I6D3N9"/>
<protein>
    <submittedName>
        <fullName evidence="16">Monovalent cation/H+ antiporter subunit A</fullName>
    </submittedName>
</protein>
<keyword evidence="8 10" id="KW-0472">Membrane</keyword>
<evidence type="ECO:0000256" key="9">
    <source>
        <dbReference type="RuleBase" id="RU000320"/>
    </source>
</evidence>
<reference evidence="16 17" key="1">
    <citation type="submission" date="2019-11" db="EMBL/GenBank/DDBJ databases">
        <authorList>
            <person name="Zhang J."/>
            <person name="Sun C."/>
        </authorList>
    </citation>
    <scope>NUCLEOTIDE SEQUENCE [LARGE SCALE GENOMIC DNA]</scope>
    <source>
        <strain evidence="17">sp2</strain>
    </source>
</reference>
<feature type="transmembrane region" description="Helical" evidence="10">
    <location>
        <begin position="506"/>
        <end position="526"/>
    </location>
</feature>
<dbReference type="NCBIfam" id="NF009288">
    <property type="entry name" value="PRK12648.1"/>
    <property type="match status" value="1"/>
</dbReference>
<keyword evidence="4" id="KW-1003">Cell membrane</keyword>
<evidence type="ECO:0000259" key="15">
    <source>
        <dbReference type="Pfam" id="PF20501"/>
    </source>
</evidence>
<feature type="transmembrane region" description="Helical" evidence="10">
    <location>
        <begin position="326"/>
        <end position="350"/>
    </location>
</feature>
<dbReference type="Pfam" id="PF04039">
    <property type="entry name" value="MnhB"/>
    <property type="match status" value="1"/>
</dbReference>
<evidence type="ECO:0000256" key="7">
    <source>
        <dbReference type="ARBA" id="ARBA00023065"/>
    </source>
</evidence>
<comment type="subcellular location">
    <subcellularLocation>
        <location evidence="1">Cell membrane</location>
        <topology evidence="1">Multi-pass membrane protein</topology>
    </subcellularLocation>
    <subcellularLocation>
        <location evidence="9">Membrane</location>
        <topology evidence="9">Multi-pass membrane protein</topology>
    </subcellularLocation>
</comment>
<evidence type="ECO:0000313" key="17">
    <source>
        <dbReference type="Proteomes" id="UP000427716"/>
    </source>
</evidence>
<dbReference type="KEGG" id="ghl:GM160_07500"/>
<sequence length="959" mass="102691">MNPIELLAAVVLLPFLAAPVAAWSARINRYAAAWVAGGATLLALALFAWLVAGHIGQMPVATSHAWIEAAGLTFGFRLDGLSLLFTGLVLVIGLLIVIYARYYLSPNDSMGRFFAYMMMFMGAMLGVVLSENMINLVIFWELTSLASFLLISYWQHRKEARYGARLALAITGAGGLALLGGVLILGHIVGSYELTDVLASGELIKNHELYAPALILILLGVFTKSAQFPFHFWLPNAMAAPTPVSAYLHSATMVKAGIFLLARFFPALAGTELWVIIVSTAGLITFLLGAYTALFRHDLKGLLAYSTISHLGLITLLFGFGTPLAAVAGIFHIINHATFKASLFMVAGIVDHETGTRDMRRLGGLVKYMPHTAALGMIAAMAMAGVPLFNGFLSKEMFFTESVRVAGDIGPVWLLPILVSLGGLLSVAYSLRFVHDTFFGKPDGDLPKKPHEPPGMMKRPVDLLVVLCLAVGILPALVVGPLLHVAVTGVLQAEPPYYSLSLWHGFNLPLLMSAIALVGGLLIYLYRAPIFRWHARSLAHLDARAVYNRLMELLMRAGAGVTGGLDNGRLGRIVLLTLLFSLLAGLAGYLQTAGLPGVQAALDRGTVEDSGDWVTWLGMLLIIIATVVTAVGHRQRLFALISMSVVGLGVAMIFARFSAPDLAMTQLSVEVVTMILLLLALFYLPQQSRKLSSPARRWRDAGIATGIGGGIAALTYAIISRPFETISGYFLEHSVPGGGGTNVVNVILVDFRGYDTFGEITVLALAALGIFAMLHNLSLPSSRRDPFGRAWSDDPHPLMLRTFAQIILPLTLLFGVYVFLRGHNEPGGGFIAGLIVASALVAQYMAFGIENTERKLHLPIHGIIGAGLLISLGTGLVAMAAGVPFLTSNTWHFTLPLIGEIHLASALGFDLGVFLVVVGSTMLILLNLGRLTDHAIEHPDYASIEASPADGDSRGGRDA</sequence>
<feature type="transmembrane region" description="Helical" evidence="10">
    <location>
        <begin position="573"/>
        <end position="593"/>
    </location>
</feature>
<feature type="transmembrane region" description="Helical" evidence="10">
    <location>
        <begin position="613"/>
        <end position="631"/>
    </location>
</feature>
<feature type="domain" description="NADH:quinone oxidoreductase/Mrp antiporter transmembrane" evidence="11">
    <location>
        <begin position="130"/>
        <end position="406"/>
    </location>
</feature>
<feature type="transmembrane region" description="Helical" evidence="10">
    <location>
        <begin position="901"/>
        <end position="926"/>
    </location>
</feature>
<evidence type="ECO:0000313" key="16">
    <source>
        <dbReference type="EMBL" id="QGT78755.1"/>
    </source>
</evidence>
<feature type="transmembrane region" description="Helical" evidence="10">
    <location>
        <begin position="638"/>
        <end position="657"/>
    </location>
</feature>
<evidence type="ECO:0000259" key="11">
    <source>
        <dbReference type="Pfam" id="PF00361"/>
    </source>
</evidence>
<dbReference type="PANTHER" id="PTHR43373:SF1">
    <property type="entry name" value="NA(+)_H(+) ANTIPORTER SUBUNIT A"/>
    <property type="match status" value="1"/>
</dbReference>
<dbReference type="GO" id="GO:0015297">
    <property type="term" value="F:antiporter activity"/>
    <property type="evidence" value="ECO:0007669"/>
    <property type="project" value="UniProtKB-KW"/>
</dbReference>
<gene>
    <name evidence="16" type="ORF">GM160_07500</name>
</gene>
<dbReference type="Proteomes" id="UP000427716">
    <property type="component" value="Chromosome"/>
</dbReference>
<feature type="domain" description="Na+/H+ antiporter MnhB subunit-related protein" evidence="13">
    <location>
        <begin position="799"/>
        <end position="922"/>
    </location>
</feature>
<name>A0A6I6D3N9_9GAMM</name>
<dbReference type="Pfam" id="PF20501">
    <property type="entry name" value="MbhE"/>
    <property type="match status" value="1"/>
</dbReference>
<dbReference type="InterPro" id="IPR050616">
    <property type="entry name" value="CPA3_Na-H_Antiporter_A"/>
</dbReference>
<dbReference type="InterPro" id="IPR046806">
    <property type="entry name" value="MrpA_C/MbhE"/>
</dbReference>
<feature type="transmembrane region" description="Helical" evidence="10">
    <location>
        <begin position="166"/>
        <end position="189"/>
    </location>
</feature>
<dbReference type="InterPro" id="IPR025383">
    <property type="entry name" value="MrpA_C/MbhD"/>
</dbReference>
<evidence type="ECO:0000256" key="8">
    <source>
        <dbReference type="ARBA" id="ARBA00023136"/>
    </source>
</evidence>
<feature type="transmembrane region" description="Helical" evidence="10">
    <location>
        <begin position="413"/>
        <end position="431"/>
    </location>
</feature>
<evidence type="ECO:0000256" key="4">
    <source>
        <dbReference type="ARBA" id="ARBA00022475"/>
    </source>
</evidence>
<feature type="transmembrane region" description="Helical" evidence="10">
    <location>
        <begin position="32"/>
        <end position="51"/>
    </location>
</feature>
<evidence type="ECO:0000256" key="10">
    <source>
        <dbReference type="SAM" id="Phobius"/>
    </source>
</evidence>
<dbReference type="PRINTS" id="PR01434">
    <property type="entry name" value="NADHDHGNASE5"/>
</dbReference>
<dbReference type="Pfam" id="PF00662">
    <property type="entry name" value="Proton_antipo_N"/>
    <property type="match status" value="1"/>
</dbReference>
<keyword evidence="5 9" id="KW-0812">Transmembrane</keyword>
<feature type="transmembrane region" description="Helical" evidence="10">
    <location>
        <begin position="371"/>
        <end position="393"/>
    </location>
</feature>
<feature type="transmembrane region" description="Helical" evidence="10">
    <location>
        <begin position="826"/>
        <end position="846"/>
    </location>
</feature>
<keyword evidence="6 10" id="KW-1133">Transmembrane helix</keyword>
<feature type="transmembrane region" description="Helical" evidence="10">
    <location>
        <begin position="858"/>
        <end position="881"/>
    </location>
</feature>
<feature type="transmembrane region" description="Helical" evidence="10">
    <location>
        <begin position="246"/>
        <end position="267"/>
    </location>
</feature>
<feature type="transmembrane region" description="Helical" evidence="10">
    <location>
        <begin position="798"/>
        <end position="820"/>
    </location>
</feature>
<feature type="transmembrane region" description="Helical" evidence="10">
    <location>
        <begin position="113"/>
        <end position="130"/>
    </location>
</feature>
<evidence type="ECO:0000256" key="5">
    <source>
        <dbReference type="ARBA" id="ARBA00022692"/>
    </source>
</evidence>
<dbReference type="Pfam" id="PF13244">
    <property type="entry name" value="MbhD"/>
    <property type="match status" value="1"/>
</dbReference>
<feature type="transmembrane region" description="Helical" evidence="10">
    <location>
        <begin position="697"/>
        <end position="719"/>
    </location>
</feature>
<evidence type="ECO:0000259" key="12">
    <source>
        <dbReference type="Pfam" id="PF00662"/>
    </source>
</evidence>
<feature type="transmembrane region" description="Helical" evidence="10">
    <location>
        <begin position="82"/>
        <end position="104"/>
    </location>
</feature>
<evidence type="ECO:0000256" key="3">
    <source>
        <dbReference type="ARBA" id="ARBA00022449"/>
    </source>
</evidence>
<accession>A0A6I6D3N9</accession>
<feature type="transmembrane region" description="Helical" evidence="10">
    <location>
        <begin position="273"/>
        <end position="295"/>
    </location>
</feature>
<evidence type="ECO:0000256" key="6">
    <source>
        <dbReference type="ARBA" id="ARBA00022989"/>
    </source>
</evidence>
<dbReference type="InterPro" id="IPR007182">
    <property type="entry name" value="MnhB"/>
</dbReference>
<feature type="transmembrane region" description="Helical" evidence="10">
    <location>
        <begin position="663"/>
        <end position="685"/>
    </location>
</feature>
<feature type="transmembrane region" description="Helical" evidence="10">
    <location>
        <begin position="209"/>
        <end position="234"/>
    </location>
</feature>
<evidence type="ECO:0000259" key="14">
    <source>
        <dbReference type="Pfam" id="PF13244"/>
    </source>
</evidence>
<evidence type="ECO:0000259" key="13">
    <source>
        <dbReference type="Pfam" id="PF04039"/>
    </source>
</evidence>
<dbReference type="InterPro" id="IPR001750">
    <property type="entry name" value="ND/Mrp_TM"/>
</dbReference>
<keyword evidence="7" id="KW-0406">Ion transport</keyword>
<feature type="domain" description="MrpA C-terminal/MbhE" evidence="15">
    <location>
        <begin position="696"/>
        <end position="776"/>
    </location>
</feature>
<proteinExistence type="predicted"/>
<keyword evidence="17" id="KW-1185">Reference proteome</keyword>
<keyword evidence="3" id="KW-0050">Antiport</keyword>